<evidence type="ECO:0000256" key="2">
    <source>
        <dbReference type="SAM" id="SignalP"/>
    </source>
</evidence>
<feature type="region of interest" description="Disordered" evidence="1">
    <location>
        <begin position="54"/>
        <end position="139"/>
    </location>
</feature>
<evidence type="ECO:0000313" key="4">
    <source>
        <dbReference type="Proteomes" id="UP001170379"/>
    </source>
</evidence>
<dbReference type="EMBL" id="PXVD01000054">
    <property type="protein sequence ID" value="MDJ1372786.1"/>
    <property type="molecule type" value="Genomic_DNA"/>
</dbReference>
<sequence>MKPPETAANPALSPYRITGWILSFILTIALAVSANLLTPVAAFAATADESGATTDAVAPADEGASQTGTVEPAGTAEAVDPTEPAGTGDPAVPDTTVDSATVVTESPAPVSGENTEHSPVEEPEPPVEESFATTSPTVSGTAVVGSTLTVSPGAWSPAADFSYQWLRGGVEIAGAVNSTYKLVAADSNQQISVSVTGTHPGYTTVTLVSSAVGPVTPGTLTKTTPKITGTVQSGSTLTATVGTWSGSPKLTYQWLRGGVAIAGATKTTYKLTSLDVGNTITFRVTASKTGYTTVSASAAVKWKLTAPTPVISGTTTVTHTLTANPGTWTTGTTRKYQWYRNDVAISGATGYTYKLTASDAGKQISVKVTGSKTGYNSVTKTSAKTVAIKKSTLKTSTPTITGYKVVTHTLTANPGTWSSGTTFKYQWYRNDAAIAGATNSTYKLTAYDAGKQIKVKVTGSKSGYNTAAKTSAKTIAIKKATLKKSTPTISGSKIVTYTLTANTGTWSSGTTFKYQWYRNDVAISGATGPKYKLTSADAGQQIKVKVTGSKSGYTSASVTSAKTTTVKAMVSGYVTPGAFCKTSLAGSYGKTSTGVLMKCTKTTTDTRYRWRKA</sequence>
<proteinExistence type="predicted"/>
<dbReference type="Proteomes" id="UP001170379">
    <property type="component" value="Unassembled WGS sequence"/>
</dbReference>
<feature type="chain" id="PRO_5045486828" description="Ig-like domain-containing protein" evidence="2">
    <location>
        <begin position="45"/>
        <end position="613"/>
    </location>
</feature>
<keyword evidence="2" id="KW-0732">Signal</keyword>
<gene>
    <name evidence="3" type="ORF">C7K25_15735</name>
</gene>
<comment type="caution">
    <text evidence="3">The sequence shown here is derived from an EMBL/GenBank/DDBJ whole genome shotgun (WGS) entry which is preliminary data.</text>
</comment>
<accession>A0ABT7CC69</accession>
<evidence type="ECO:0000313" key="3">
    <source>
        <dbReference type="EMBL" id="MDJ1372786.1"/>
    </source>
</evidence>
<dbReference type="Gene3D" id="2.60.40.2700">
    <property type="match status" value="5"/>
</dbReference>
<dbReference type="RefSeq" id="WP_051267415.1">
    <property type="nucleotide sequence ID" value="NZ_CP028426.1"/>
</dbReference>
<feature type="signal peptide" evidence="2">
    <location>
        <begin position="1"/>
        <end position="44"/>
    </location>
</feature>
<reference evidence="3" key="2">
    <citation type="journal article" date="2022" name="Sci. Rep.">
        <title>In silico prediction of the enzymes involved in the degradation of the herbicide molinate by Gulosibacter molinativorax ON4T.</title>
        <authorList>
            <person name="Lopes A.R."/>
            <person name="Bunin E."/>
            <person name="Viana A.T."/>
            <person name="Froufe H."/>
            <person name="Munoz-Merida A."/>
            <person name="Pinho D."/>
            <person name="Figueiredo J."/>
            <person name="Barroso C."/>
            <person name="Vaz-Moreira I."/>
            <person name="Bellanger X."/>
            <person name="Egas C."/>
            <person name="Nunes O.C."/>
        </authorList>
    </citation>
    <scope>NUCLEOTIDE SEQUENCE</scope>
    <source>
        <strain evidence="3">ON4</strain>
    </source>
</reference>
<organism evidence="3 4">
    <name type="scientific">Gulosibacter molinativorax</name>
    <dbReference type="NCBI Taxonomy" id="256821"/>
    <lineage>
        <taxon>Bacteria</taxon>
        <taxon>Bacillati</taxon>
        <taxon>Actinomycetota</taxon>
        <taxon>Actinomycetes</taxon>
        <taxon>Micrococcales</taxon>
        <taxon>Microbacteriaceae</taxon>
        <taxon>Gulosibacter</taxon>
    </lineage>
</organism>
<reference evidence="3" key="1">
    <citation type="submission" date="2018-03" db="EMBL/GenBank/DDBJ databases">
        <authorList>
            <person name="Nunes O.C."/>
            <person name="Lopes A.R."/>
            <person name="Froufe H."/>
            <person name="Munoz-Merida A."/>
            <person name="Barroso C."/>
            <person name="Egas C."/>
        </authorList>
    </citation>
    <scope>NUCLEOTIDE SEQUENCE</scope>
    <source>
        <strain evidence="3">ON4</strain>
    </source>
</reference>
<keyword evidence="4" id="KW-1185">Reference proteome</keyword>
<evidence type="ECO:0000256" key="1">
    <source>
        <dbReference type="SAM" id="MobiDB-lite"/>
    </source>
</evidence>
<evidence type="ECO:0008006" key="5">
    <source>
        <dbReference type="Google" id="ProtNLM"/>
    </source>
</evidence>
<protein>
    <recommendedName>
        <fullName evidence="5">Ig-like domain-containing protein</fullName>
    </recommendedName>
</protein>
<name>A0ABT7CC69_9MICO</name>